<dbReference type="EMBL" id="QNGE01001930">
    <property type="protein sequence ID" value="KAA3676540.1"/>
    <property type="molecule type" value="Genomic_DNA"/>
</dbReference>
<feature type="non-terminal residue" evidence="2">
    <location>
        <position position="632"/>
    </location>
</feature>
<dbReference type="AlphaFoldDB" id="A0A5J4NMT5"/>
<comment type="caution">
    <text evidence="2">The sequence shown here is derived from an EMBL/GenBank/DDBJ whole genome shotgun (WGS) entry which is preliminary data.</text>
</comment>
<dbReference type="InterPro" id="IPR007110">
    <property type="entry name" value="Ig-like_dom"/>
</dbReference>
<accession>A0A5J4NMT5</accession>
<proteinExistence type="predicted"/>
<evidence type="ECO:0000259" key="1">
    <source>
        <dbReference type="PROSITE" id="PS50835"/>
    </source>
</evidence>
<reference evidence="2 3" key="1">
    <citation type="journal article" date="2019" name="Gigascience">
        <title>Whole-genome sequence of the oriental lung fluke Paragonimus westermani.</title>
        <authorList>
            <person name="Oey H."/>
            <person name="Zakrzewski M."/>
            <person name="Narain K."/>
            <person name="Devi K.R."/>
            <person name="Agatsuma T."/>
            <person name="Nawaratna S."/>
            <person name="Gobert G.N."/>
            <person name="Jones M.K."/>
            <person name="Ragan M.A."/>
            <person name="McManus D.P."/>
            <person name="Krause L."/>
        </authorList>
    </citation>
    <scope>NUCLEOTIDE SEQUENCE [LARGE SCALE GENOMIC DNA]</scope>
    <source>
        <strain evidence="2 3">IND2009</strain>
    </source>
</reference>
<organism evidence="2 3">
    <name type="scientific">Paragonimus westermani</name>
    <dbReference type="NCBI Taxonomy" id="34504"/>
    <lineage>
        <taxon>Eukaryota</taxon>
        <taxon>Metazoa</taxon>
        <taxon>Spiralia</taxon>
        <taxon>Lophotrochozoa</taxon>
        <taxon>Platyhelminthes</taxon>
        <taxon>Trematoda</taxon>
        <taxon>Digenea</taxon>
        <taxon>Plagiorchiida</taxon>
        <taxon>Troglotremata</taxon>
        <taxon>Troglotrematidae</taxon>
        <taxon>Paragonimus</taxon>
    </lineage>
</organism>
<keyword evidence="3" id="KW-1185">Reference proteome</keyword>
<evidence type="ECO:0000313" key="2">
    <source>
        <dbReference type="EMBL" id="KAA3676540.1"/>
    </source>
</evidence>
<protein>
    <recommendedName>
        <fullName evidence="1">Ig-like domain-containing protein</fullName>
    </recommendedName>
</protein>
<dbReference type="Proteomes" id="UP000324629">
    <property type="component" value="Unassembled WGS sequence"/>
</dbReference>
<sequence length="632" mass="72377">MEFEFHGLKRPGNKLSVLLQGTITCQFRNVYLRERVSPNLISIVRVSGPQFTIRQTSMYITEGKRGEDFHYKCQFSADNYTIVETVKYVFTDEPYIRLVGGAILYPRAHLYCLDNTGVKSYPINDPSDKRPPVAKFRRNGIWIKLGGNLQKSSFYCQHRMQKDFRRHFELRLVDQLSPTLFPTIPLRFITGASYVLCLNADPTDELNTKSVVDIDGANVKSPPISFMGRGIGTYLDLTDKVTSEGQHTVGCTMGMPESAPITTIKYNVLFAMDPISLSFENDIKVMNSPEEKIVKCGYRTLYSRLTFSTKWFVLYDSANRLSTNATGLRIAPGDNYGRAIARCGLMYDGDLMSSIDYHVIILPTGTKFNPAIYPVRTFMFADEYVEFQLSVHPVDMPADLRRRLLAFTTVVFDINGTRTHRLNQLTLQPTNFDNWTPNSQVEFVISFDMFYSLIQSVLWKKLRILPRPKAHLIAPECFLGKGDFNNWFDIHLISGYDVLHLFNETISWPYDRKESDGVYVCTVHLGESFTLSNNETLTVPKDATPIVINVNPNVRRLTSKQDFDCQVPDWRLDPSTPIEISWQRVQDASHLFEPQGNMLLGLRHPARFETIIYECVVSTRDKEVRAHTRFLV</sequence>
<dbReference type="PROSITE" id="PS50835">
    <property type="entry name" value="IG_LIKE"/>
    <property type="match status" value="1"/>
</dbReference>
<name>A0A5J4NMT5_9TREM</name>
<gene>
    <name evidence="2" type="ORF">DEA37_0002041</name>
</gene>
<evidence type="ECO:0000313" key="3">
    <source>
        <dbReference type="Proteomes" id="UP000324629"/>
    </source>
</evidence>
<feature type="domain" description="Ig-like" evidence="1">
    <location>
        <begin position="545"/>
        <end position="625"/>
    </location>
</feature>